<accession>A0A9X7AVS8</accession>
<evidence type="ECO:0000313" key="1">
    <source>
        <dbReference type="EMBL" id="PFT78948.1"/>
    </source>
</evidence>
<evidence type="ECO:0000313" key="2">
    <source>
        <dbReference type="Proteomes" id="UP000225910"/>
    </source>
</evidence>
<comment type="caution">
    <text evidence="1">The sequence shown here is derived from an EMBL/GenBank/DDBJ whole genome shotgun (WGS) entry which is preliminary data.</text>
</comment>
<dbReference type="EMBL" id="NVCU01000334">
    <property type="protein sequence ID" value="PFT78948.1"/>
    <property type="molecule type" value="Genomic_DNA"/>
</dbReference>
<organism evidence="1 2">
    <name type="scientific">Bacillus thuringiensis</name>
    <dbReference type="NCBI Taxonomy" id="1428"/>
    <lineage>
        <taxon>Bacteria</taxon>
        <taxon>Bacillati</taxon>
        <taxon>Bacillota</taxon>
        <taxon>Bacilli</taxon>
        <taxon>Bacillales</taxon>
        <taxon>Bacillaceae</taxon>
        <taxon>Bacillus</taxon>
        <taxon>Bacillus cereus group</taxon>
    </lineage>
</organism>
<name>A0A9X7AVS8_BACTU</name>
<reference evidence="1 2" key="1">
    <citation type="submission" date="2017-09" db="EMBL/GenBank/DDBJ databases">
        <title>Large-scale bioinformatics analysis of Bacillus genomes uncovers conserved roles of natural products in bacterial physiology.</title>
        <authorList>
            <consortium name="Agbiome Team Llc"/>
            <person name="Bleich R.M."/>
            <person name="Grubbs K.J."/>
            <person name="Santa Maria K.C."/>
            <person name="Allen S.E."/>
            <person name="Farag S."/>
            <person name="Shank E.A."/>
            <person name="Bowers A."/>
        </authorList>
    </citation>
    <scope>NUCLEOTIDE SEQUENCE [LARGE SCALE GENOMIC DNA]</scope>
    <source>
        <strain evidence="1 2">AFS064137</strain>
    </source>
</reference>
<gene>
    <name evidence="1" type="ORF">COK81_27670</name>
</gene>
<sequence>MLQYHEILGSEKPMYAKKGLFKTFEEMDETEEYQLIGFLEVQIGDEKRYESLYERIGEVSCKYMYSR</sequence>
<dbReference type="RefSeq" id="WP_098679871.1">
    <property type="nucleotide sequence ID" value="NZ_NVCU01000334.1"/>
</dbReference>
<protein>
    <submittedName>
        <fullName evidence="1">Uncharacterized protein</fullName>
    </submittedName>
</protein>
<proteinExistence type="predicted"/>
<dbReference type="Proteomes" id="UP000225910">
    <property type="component" value="Unassembled WGS sequence"/>
</dbReference>
<dbReference type="AlphaFoldDB" id="A0A9X7AVS8"/>